<gene>
    <name evidence="4" type="ORF">IGS67_07625</name>
</gene>
<dbReference type="PROSITE" id="PS51746">
    <property type="entry name" value="PPM_2"/>
    <property type="match status" value="1"/>
</dbReference>
<evidence type="ECO:0000259" key="3">
    <source>
        <dbReference type="PROSITE" id="PS51746"/>
    </source>
</evidence>
<comment type="caution">
    <text evidence="4">The sequence shown here is derived from an EMBL/GenBank/DDBJ whole genome shotgun (WGS) entry which is preliminary data.</text>
</comment>
<evidence type="ECO:0000256" key="2">
    <source>
        <dbReference type="SAM" id="Phobius"/>
    </source>
</evidence>
<accession>A0ABR9DQG5</accession>
<evidence type="ECO:0000256" key="1">
    <source>
        <dbReference type="SAM" id="MobiDB-lite"/>
    </source>
</evidence>
<feature type="compositionally biased region" description="Polar residues" evidence="1">
    <location>
        <begin position="441"/>
        <end position="450"/>
    </location>
</feature>
<evidence type="ECO:0000313" key="5">
    <source>
        <dbReference type="Proteomes" id="UP000642107"/>
    </source>
</evidence>
<dbReference type="RefSeq" id="WP_192279333.1">
    <property type="nucleotide sequence ID" value="NZ_JACZDF010000003.1"/>
</dbReference>
<proteinExistence type="predicted"/>
<dbReference type="EMBL" id="JACZDF010000003">
    <property type="protein sequence ID" value="MBD9699360.1"/>
    <property type="molecule type" value="Genomic_DNA"/>
</dbReference>
<protein>
    <submittedName>
        <fullName evidence="4">Serine/threonine-protein phosphatase</fullName>
    </submittedName>
</protein>
<evidence type="ECO:0000313" key="4">
    <source>
        <dbReference type="EMBL" id="MBD9699360.1"/>
    </source>
</evidence>
<name>A0ABR9DQG5_9MICO</name>
<dbReference type="InterPro" id="IPR001932">
    <property type="entry name" value="PPM-type_phosphatase-like_dom"/>
</dbReference>
<keyword evidence="2" id="KW-0472">Membrane</keyword>
<feature type="domain" description="PPM-type phosphatase" evidence="3">
    <location>
        <begin position="6"/>
        <end position="239"/>
    </location>
</feature>
<dbReference type="CDD" id="cd00143">
    <property type="entry name" value="PP2Cc"/>
    <property type="match status" value="1"/>
</dbReference>
<keyword evidence="2" id="KW-1133">Transmembrane helix</keyword>
<dbReference type="SMART" id="SM00332">
    <property type="entry name" value="PP2Cc"/>
    <property type="match status" value="1"/>
</dbReference>
<organism evidence="4 5">
    <name type="scientific">Flavimobilis rhizosphaerae</name>
    <dbReference type="NCBI Taxonomy" id="2775421"/>
    <lineage>
        <taxon>Bacteria</taxon>
        <taxon>Bacillati</taxon>
        <taxon>Actinomycetota</taxon>
        <taxon>Actinomycetes</taxon>
        <taxon>Micrococcales</taxon>
        <taxon>Jonesiaceae</taxon>
        <taxon>Flavimobilis</taxon>
    </lineage>
</organism>
<feature type="region of interest" description="Disordered" evidence="1">
    <location>
        <begin position="419"/>
        <end position="450"/>
    </location>
</feature>
<dbReference type="InterPro" id="IPR036457">
    <property type="entry name" value="PPM-type-like_dom_sf"/>
</dbReference>
<dbReference type="Pfam" id="PF13672">
    <property type="entry name" value="PP2C_2"/>
    <property type="match status" value="1"/>
</dbReference>
<reference evidence="4 5" key="1">
    <citation type="submission" date="2020-09" db="EMBL/GenBank/DDBJ databases">
        <title>Flavimobilis rhizosphaerae sp. nov., isolated from rhizosphere soil of Spartina alterniflora.</title>
        <authorList>
            <person name="Hanqin C."/>
        </authorList>
    </citation>
    <scope>NUCLEOTIDE SEQUENCE [LARGE SCALE GENOMIC DNA]</scope>
    <source>
        <strain evidence="4 5">GY 10621</strain>
    </source>
</reference>
<feature type="transmembrane region" description="Helical" evidence="2">
    <location>
        <begin position="321"/>
        <end position="341"/>
    </location>
</feature>
<sequence length="450" mass="46850">MPIALRYALRSDVGLVRSNNQDSGFAGPNLLVVADGMGGHAGGDVASSIAVATFAPLNDDSFGADDAVTELERAVDEAQQALVARSTAEPELSGMGTTVTALLRAGSMLAMAHMGDSRAYLLRDGDLTQVTTDHTFVQHLVDTGKITPEEAEVHPQRSVVMRVLCDFGLGLRPDLSMREGRPGDRWLLCSDGLSGYVSHDTIQSTLADIDDPGVCTERLVQLALRAGGPDNITCIVADIIDRDAPPAGVEPTSTIEVAGAAAVERDVPSAAAESPAAKAAALVAATAAPETEETAADAPVEDVEANASALPRRRRRTVARALWTLVTLVVLGGAGWGAYAWTQTQYYLGVDDGRVAIFRGIPQDLGPLSLSHVVMTTETRVDDLDPFKADRLRATIHQPSFVAAHTHALSLAVEAVTPTTPPATPTVTPTIDPTTPAGGSATPSDGGSTS</sequence>
<keyword evidence="5" id="KW-1185">Reference proteome</keyword>
<keyword evidence="2" id="KW-0812">Transmembrane</keyword>
<feature type="compositionally biased region" description="Low complexity" evidence="1">
    <location>
        <begin position="425"/>
        <end position="436"/>
    </location>
</feature>
<dbReference type="SMART" id="SM00331">
    <property type="entry name" value="PP2C_SIG"/>
    <property type="match status" value="1"/>
</dbReference>
<dbReference type="Proteomes" id="UP000642107">
    <property type="component" value="Unassembled WGS sequence"/>
</dbReference>
<dbReference type="SUPFAM" id="SSF81606">
    <property type="entry name" value="PP2C-like"/>
    <property type="match status" value="1"/>
</dbReference>
<dbReference type="Gene3D" id="3.60.40.10">
    <property type="entry name" value="PPM-type phosphatase domain"/>
    <property type="match status" value="1"/>
</dbReference>